<evidence type="ECO:0000256" key="5">
    <source>
        <dbReference type="ARBA" id="ARBA00038306"/>
    </source>
</evidence>
<comment type="caution">
    <text evidence="8">The sequence shown here is derived from an EMBL/GenBank/DDBJ whole genome shotgun (WGS) entry which is preliminary data.</text>
</comment>
<dbReference type="Pfam" id="PF13505">
    <property type="entry name" value="OMP_b-brl"/>
    <property type="match status" value="1"/>
</dbReference>
<dbReference type="SUPFAM" id="SSF56925">
    <property type="entry name" value="OMPA-like"/>
    <property type="match status" value="1"/>
</dbReference>
<keyword evidence="3" id="KW-0472">Membrane</keyword>
<keyword evidence="9" id="KW-1185">Reference proteome</keyword>
<evidence type="ECO:0000259" key="7">
    <source>
        <dbReference type="Pfam" id="PF13505"/>
    </source>
</evidence>
<dbReference type="PANTHER" id="PTHR34001:SF3">
    <property type="entry name" value="BLL7405 PROTEIN"/>
    <property type="match status" value="1"/>
</dbReference>
<dbReference type="Gene3D" id="2.40.160.20">
    <property type="match status" value="1"/>
</dbReference>
<dbReference type="PANTHER" id="PTHR34001">
    <property type="entry name" value="BLL7405 PROTEIN"/>
    <property type="match status" value="1"/>
</dbReference>
<keyword evidence="2 6" id="KW-0732">Signal</keyword>
<dbReference type="GO" id="GO:0009279">
    <property type="term" value="C:cell outer membrane"/>
    <property type="evidence" value="ECO:0007669"/>
    <property type="project" value="UniProtKB-SubCell"/>
</dbReference>
<evidence type="ECO:0000256" key="6">
    <source>
        <dbReference type="SAM" id="SignalP"/>
    </source>
</evidence>
<evidence type="ECO:0000256" key="2">
    <source>
        <dbReference type="ARBA" id="ARBA00022729"/>
    </source>
</evidence>
<dbReference type="Proteomes" id="UP000237682">
    <property type="component" value="Unassembled WGS sequence"/>
</dbReference>
<comment type="similarity">
    <text evidence="5">Belongs to the Omp25/RopB family.</text>
</comment>
<evidence type="ECO:0000256" key="4">
    <source>
        <dbReference type="ARBA" id="ARBA00023237"/>
    </source>
</evidence>
<evidence type="ECO:0000313" key="8">
    <source>
        <dbReference type="EMBL" id="PRH88541.1"/>
    </source>
</evidence>
<dbReference type="InterPro" id="IPR011250">
    <property type="entry name" value="OMP/PagP_B-barrel"/>
</dbReference>
<evidence type="ECO:0000313" key="9">
    <source>
        <dbReference type="Proteomes" id="UP000237682"/>
    </source>
</evidence>
<organism evidence="8 9">
    <name type="scientific">Labrys okinawensis</name>
    <dbReference type="NCBI Taxonomy" id="346911"/>
    <lineage>
        <taxon>Bacteria</taxon>
        <taxon>Pseudomonadati</taxon>
        <taxon>Pseudomonadota</taxon>
        <taxon>Alphaproteobacteria</taxon>
        <taxon>Hyphomicrobiales</taxon>
        <taxon>Xanthobacteraceae</taxon>
        <taxon>Labrys</taxon>
    </lineage>
</organism>
<gene>
    <name evidence="8" type="ORF">C5L14_04680</name>
</gene>
<comment type="subcellular location">
    <subcellularLocation>
        <location evidence="1">Cell outer membrane</location>
    </subcellularLocation>
</comment>
<dbReference type="AlphaFoldDB" id="A0A2S9QGQ1"/>
<accession>A0A2S9QGQ1</accession>
<protein>
    <recommendedName>
        <fullName evidence="7">Outer membrane protein beta-barrel domain-containing protein</fullName>
    </recommendedName>
</protein>
<evidence type="ECO:0000256" key="3">
    <source>
        <dbReference type="ARBA" id="ARBA00023136"/>
    </source>
</evidence>
<sequence>MRKFLIAASSFFCLTGAAMAADLAPAAVEPLAPVAVPFSWTGFYVGANAGYGWNNDDATLDGLGGPEWDPYYLDALGKKDLSVDGFVGGAQAGYNRQIGQFVVGVEADFNYSDMTDKSTMRNPNGRAGAYTYRQSSSIKWFGTVRTRVGYAFDRFLPYVTGGLSYGKVDVAHDEQFFGTRYAGSASTTKAGWTLGAGLEYAVTDAWTVKAEYLYFDLGEVKSIALPSPANPPFSQRYSQDVTGQIVRLGVNYKF</sequence>
<dbReference type="EMBL" id="PUEJ01000002">
    <property type="protein sequence ID" value="PRH88541.1"/>
    <property type="molecule type" value="Genomic_DNA"/>
</dbReference>
<evidence type="ECO:0000256" key="1">
    <source>
        <dbReference type="ARBA" id="ARBA00004442"/>
    </source>
</evidence>
<keyword evidence="4" id="KW-0998">Cell outer membrane</keyword>
<dbReference type="InterPro" id="IPR051692">
    <property type="entry name" value="OMP-like"/>
</dbReference>
<proteinExistence type="inferred from homology"/>
<feature type="chain" id="PRO_5015543040" description="Outer membrane protein beta-barrel domain-containing protein" evidence="6">
    <location>
        <begin position="21"/>
        <end position="254"/>
    </location>
</feature>
<reference evidence="8 9" key="1">
    <citation type="submission" date="2018-02" db="EMBL/GenBank/DDBJ databases">
        <title>Whole genome sequencing of endophytic bacterium.</title>
        <authorList>
            <person name="Eedara R."/>
            <person name="Podile A.R."/>
        </authorList>
    </citation>
    <scope>NUCLEOTIDE SEQUENCE [LARGE SCALE GENOMIC DNA]</scope>
    <source>
        <strain evidence="8 9">RP1T</strain>
    </source>
</reference>
<feature type="signal peptide" evidence="6">
    <location>
        <begin position="1"/>
        <end position="20"/>
    </location>
</feature>
<name>A0A2S9QGQ1_9HYPH</name>
<dbReference type="InterPro" id="IPR027385">
    <property type="entry name" value="Beta-barrel_OMP"/>
</dbReference>
<feature type="domain" description="Outer membrane protein beta-barrel" evidence="7">
    <location>
        <begin position="39"/>
        <end position="254"/>
    </location>
</feature>
<dbReference type="OrthoDB" id="9815357at2"/>